<dbReference type="Gene3D" id="3.10.580.10">
    <property type="entry name" value="CBS-domain"/>
    <property type="match status" value="2"/>
</dbReference>
<feature type="compositionally biased region" description="Polar residues" evidence="2">
    <location>
        <begin position="488"/>
        <end position="513"/>
    </location>
</feature>
<feature type="compositionally biased region" description="Polar residues" evidence="2">
    <location>
        <begin position="875"/>
        <end position="887"/>
    </location>
</feature>
<accession>K5X256</accession>
<feature type="region of interest" description="Disordered" evidence="2">
    <location>
        <begin position="789"/>
        <end position="856"/>
    </location>
</feature>
<evidence type="ECO:0000313" key="6">
    <source>
        <dbReference type="Proteomes" id="UP000008493"/>
    </source>
</evidence>
<dbReference type="HOGENOM" id="CLU_011310_2_0_1"/>
<dbReference type="eggNOG" id="KOG2118">
    <property type="taxonomic scope" value="Eukaryota"/>
</dbReference>
<feature type="compositionally biased region" description="Basic residues" evidence="2">
    <location>
        <begin position="441"/>
        <end position="451"/>
    </location>
</feature>
<name>K5X256_AGABU</name>
<evidence type="ECO:0000313" key="5">
    <source>
        <dbReference type="EMBL" id="EKM77223.1"/>
    </source>
</evidence>
<feature type="transmembrane region" description="Helical" evidence="3">
    <location>
        <begin position="107"/>
        <end position="127"/>
    </location>
</feature>
<dbReference type="Proteomes" id="UP000008493">
    <property type="component" value="Unassembled WGS sequence"/>
</dbReference>
<dbReference type="GO" id="GO:0010960">
    <property type="term" value="P:magnesium ion homeostasis"/>
    <property type="evidence" value="ECO:0007669"/>
    <property type="project" value="InterPro"/>
</dbReference>
<reference evidence="6" key="1">
    <citation type="journal article" date="2012" name="Proc. Natl. Acad. Sci. U.S.A.">
        <title>Genome sequence of the button mushroom Agaricus bisporus reveals mechanisms governing adaptation to a humic-rich ecological niche.</title>
        <authorList>
            <person name="Morin E."/>
            <person name="Kohler A."/>
            <person name="Baker A.R."/>
            <person name="Foulongne-Oriol M."/>
            <person name="Lombard V."/>
            <person name="Nagy L.G."/>
            <person name="Ohm R.A."/>
            <person name="Patyshakuliyeva A."/>
            <person name="Brun A."/>
            <person name="Aerts A.L."/>
            <person name="Bailey A.M."/>
            <person name="Billette C."/>
            <person name="Coutinho P.M."/>
            <person name="Deakin G."/>
            <person name="Doddapaneni H."/>
            <person name="Floudas D."/>
            <person name="Grimwood J."/>
            <person name="Hilden K."/>
            <person name="Kuees U."/>
            <person name="LaButti K.M."/>
            <person name="Lapidus A."/>
            <person name="Lindquist E.A."/>
            <person name="Lucas S.M."/>
            <person name="Murat C."/>
            <person name="Riley R.W."/>
            <person name="Salamov A.A."/>
            <person name="Schmutz J."/>
            <person name="Subramanian V."/>
            <person name="Woesten H.A.B."/>
            <person name="Xu J."/>
            <person name="Eastwood D.C."/>
            <person name="Foster G.D."/>
            <person name="Sonnenberg A.S."/>
            <person name="Cullen D."/>
            <person name="de Vries R.P."/>
            <person name="Lundell T."/>
            <person name="Hibbett D.S."/>
            <person name="Henrissat B."/>
            <person name="Burton K.S."/>
            <person name="Kerrigan R.W."/>
            <person name="Challen M.P."/>
            <person name="Grigoriev I.V."/>
            <person name="Martin F."/>
        </authorList>
    </citation>
    <scope>NUCLEOTIDE SEQUENCE [LARGE SCALE GENOMIC DNA]</scope>
    <source>
        <strain evidence="6">JB137-S8 / ATCC MYA-4627 / FGSC 10392</strain>
    </source>
</reference>
<dbReference type="AlphaFoldDB" id="K5X256"/>
<feature type="transmembrane region" description="Helical" evidence="3">
    <location>
        <begin position="21"/>
        <end position="41"/>
    </location>
</feature>
<feature type="transmembrane region" description="Helical" evidence="3">
    <location>
        <begin position="53"/>
        <end position="75"/>
    </location>
</feature>
<feature type="transmembrane region" description="Helical" evidence="3">
    <location>
        <begin position="133"/>
        <end position="153"/>
    </location>
</feature>
<dbReference type="InterPro" id="IPR002550">
    <property type="entry name" value="CNNM"/>
</dbReference>
<dbReference type="OMA" id="AMHDSHE"/>
<keyword evidence="6" id="KW-1185">Reference proteome</keyword>
<evidence type="ECO:0000256" key="1">
    <source>
        <dbReference type="PROSITE-ProRule" id="PRU01193"/>
    </source>
</evidence>
<dbReference type="InterPro" id="IPR045095">
    <property type="entry name" value="ACDP"/>
</dbReference>
<feature type="transmembrane region" description="Helical" evidence="3">
    <location>
        <begin position="174"/>
        <end position="195"/>
    </location>
</feature>
<dbReference type="PANTHER" id="PTHR12064:SF90">
    <property type="entry name" value="CNNM TRANSMEMBRANE DOMAIN-CONTAINING PROTEIN"/>
    <property type="match status" value="1"/>
</dbReference>
<dbReference type="GO" id="GO:0030026">
    <property type="term" value="P:intracellular manganese ion homeostasis"/>
    <property type="evidence" value="ECO:0007669"/>
    <property type="project" value="TreeGrafter"/>
</dbReference>
<feature type="domain" description="CNNM transmembrane" evidence="4">
    <location>
        <begin position="44"/>
        <end position="229"/>
    </location>
</feature>
<feature type="compositionally biased region" description="Polar residues" evidence="2">
    <location>
        <begin position="842"/>
        <end position="852"/>
    </location>
</feature>
<dbReference type="InterPro" id="IPR046342">
    <property type="entry name" value="CBS_dom_sf"/>
</dbReference>
<dbReference type="GO" id="GO:0016020">
    <property type="term" value="C:membrane"/>
    <property type="evidence" value="ECO:0007669"/>
    <property type="project" value="UniProtKB-UniRule"/>
</dbReference>
<proteinExistence type="predicted"/>
<feature type="compositionally biased region" description="Low complexity" evidence="2">
    <location>
        <begin position="821"/>
        <end position="834"/>
    </location>
</feature>
<feature type="compositionally biased region" description="Low complexity" evidence="2">
    <location>
        <begin position="411"/>
        <end position="422"/>
    </location>
</feature>
<keyword evidence="1 3" id="KW-0472">Membrane</keyword>
<feature type="compositionally biased region" description="Acidic residues" evidence="2">
    <location>
        <begin position="468"/>
        <end position="479"/>
    </location>
</feature>
<keyword evidence="1 3" id="KW-1133">Transmembrane helix</keyword>
<protein>
    <recommendedName>
        <fullName evidence="4">CNNM transmembrane domain-containing protein</fullName>
    </recommendedName>
</protein>
<feature type="compositionally biased region" description="Polar residues" evidence="2">
    <location>
        <begin position="637"/>
        <end position="650"/>
    </location>
</feature>
<evidence type="ECO:0000256" key="2">
    <source>
        <dbReference type="SAM" id="MobiDB-lite"/>
    </source>
</evidence>
<evidence type="ECO:0000256" key="3">
    <source>
        <dbReference type="SAM" id="Phobius"/>
    </source>
</evidence>
<dbReference type="GeneID" id="18825875"/>
<feature type="region of interest" description="Disordered" evidence="2">
    <location>
        <begin position="869"/>
        <end position="927"/>
    </location>
</feature>
<feature type="region of interest" description="Disordered" evidence="2">
    <location>
        <begin position="623"/>
        <end position="654"/>
    </location>
</feature>
<feature type="region of interest" description="Disordered" evidence="2">
    <location>
        <begin position="722"/>
        <end position="750"/>
    </location>
</feature>
<feature type="region of interest" description="Disordered" evidence="2">
    <location>
        <begin position="394"/>
        <end position="551"/>
    </location>
</feature>
<dbReference type="EMBL" id="JH971397">
    <property type="protein sequence ID" value="EKM77223.1"/>
    <property type="molecule type" value="Genomic_DNA"/>
</dbReference>
<feature type="compositionally biased region" description="Polar residues" evidence="2">
    <location>
        <begin position="809"/>
        <end position="820"/>
    </location>
</feature>
<sequence length="927" mass="99079">MVPVSLIHTRARASSSSTVSRSLYILVLAAKYALNFFHAGGSASGTGMVLFPVLIPILVLLSGLFAGLTLGYMSLDETQLNVLSISGTPKQREYANKIKPIRKNGHLLLVTLLLANMIVNETLPVIADPVLGGGFQSVVVSTVLIVIFSEIIPQSLFTRHGLYLGAKMAWFTRILLFGLARVISWPVAKLLEWVLGRHHGIIYRRAELKELIAMHDSHEAHGGDLKTDTVTIIGATLDLQEKVAMTSIDDVFMLSIDDKLDYKLMKKIHETGHSRVPVYEEVEVPLATIPLGSNLRPSSNATTESPTNYNGNELKADGRMTKVKKIVGVLLVKHCVLLDPTDATPLRKMPLNKVPFVPNNEPLLGMLDKFQEGRSHMAIVSRYSVEKAQSVKKAVKRGLTQRLRARVGMGESDSPSTSSSSSSDDESDSGTSGLSSAKGWAGRKRHNRRKSIINGFKKNRDVEQGNAETEDVTVQDADGDTLKEHPTLESSYLVSPSIGASGTIVKTSSSQELQGRRQDSGSKSATTNAESDDIDSDAVRGTDAGVSPGKKKTTFHLSALSKQAGAVMTSGLLEQHMPADAVLAKEGAAEFLQSIDPAVMPLGIITLEDVLEELIGEEIYDEFDPQGAHDDPYAYDSGSNSQPLQTQWTGSAGKAHISDFSNPSEAHGKMTPSTPGVTTTTHTAAGDTWAPTTGTLKPVLLPGLPIGIPMFRGFGFLTRRSRSAPPVPRNQPERSESIIVDDEGENDKKDKMESMKDAAFDGDAHVAFEATPAPRAPTGPTLAAAPASIQNNPPHEIRMPKPIRGVPRTTLNQPGMTSIVSPATASTAGPGTSALQGGSGDATRSLNNSRSASPALPLEAIILERSRRRLAREMSSGSSHLATTGQHGESGGPTARTRGFKSTPLSPPLAGSAGGEDAKREEKDEDS</sequence>
<dbReference type="STRING" id="597362.K5X256"/>
<dbReference type="GO" id="GO:0005737">
    <property type="term" value="C:cytoplasm"/>
    <property type="evidence" value="ECO:0007669"/>
    <property type="project" value="TreeGrafter"/>
</dbReference>
<organism evidence="5 6">
    <name type="scientific">Agaricus bisporus var. burnettii (strain JB137-S8 / ATCC MYA-4627 / FGSC 10392)</name>
    <name type="common">White button mushroom</name>
    <dbReference type="NCBI Taxonomy" id="597362"/>
    <lineage>
        <taxon>Eukaryota</taxon>
        <taxon>Fungi</taxon>
        <taxon>Dikarya</taxon>
        <taxon>Basidiomycota</taxon>
        <taxon>Agaricomycotina</taxon>
        <taxon>Agaricomycetes</taxon>
        <taxon>Agaricomycetidae</taxon>
        <taxon>Agaricales</taxon>
        <taxon>Agaricineae</taxon>
        <taxon>Agaricaceae</taxon>
        <taxon>Agaricus</taxon>
    </lineage>
</organism>
<evidence type="ECO:0000259" key="4">
    <source>
        <dbReference type="PROSITE" id="PS51846"/>
    </source>
</evidence>
<dbReference type="InParanoid" id="K5X256"/>
<dbReference type="RefSeq" id="XP_007332207.1">
    <property type="nucleotide sequence ID" value="XM_007332145.1"/>
</dbReference>
<dbReference type="SUPFAM" id="SSF54631">
    <property type="entry name" value="CBS-domain pair"/>
    <property type="match status" value="1"/>
</dbReference>
<dbReference type="KEGG" id="abp:AGABI1DRAFT122231"/>
<gene>
    <name evidence="5" type="ORF">AGABI1DRAFT_122231</name>
</gene>
<dbReference type="PROSITE" id="PS51846">
    <property type="entry name" value="CNNM"/>
    <property type="match status" value="1"/>
</dbReference>
<dbReference type="OrthoDB" id="5353557at2759"/>
<feature type="compositionally biased region" description="Basic and acidic residues" evidence="2">
    <location>
        <begin position="916"/>
        <end position="927"/>
    </location>
</feature>
<dbReference type="PANTHER" id="PTHR12064">
    <property type="entry name" value="METAL TRANSPORTER CNNM"/>
    <property type="match status" value="1"/>
</dbReference>
<keyword evidence="1 3" id="KW-0812">Transmembrane</keyword>
<dbReference type="Pfam" id="PF01595">
    <property type="entry name" value="CNNM"/>
    <property type="match status" value="1"/>
</dbReference>